<protein>
    <submittedName>
        <fullName evidence="2">Uncharacterized protein</fullName>
    </submittedName>
</protein>
<organism evidence="2 3">
    <name type="scientific">Bacteroides gallinaceum</name>
    <dbReference type="NCBI Taxonomy" id="1462571"/>
    <lineage>
        <taxon>Bacteria</taxon>
        <taxon>Pseudomonadati</taxon>
        <taxon>Bacteroidota</taxon>
        <taxon>Bacteroidia</taxon>
        <taxon>Bacteroidales</taxon>
        <taxon>Bacteroidaceae</taxon>
        <taxon>Bacteroides</taxon>
    </lineage>
</organism>
<dbReference type="Proteomes" id="UP001167871">
    <property type="component" value="Unassembled WGS sequence"/>
</dbReference>
<evidence type="ECO:0000256" key="1">
    <source>
        <dbReference type="SAM" id="Phobius"/>
    </source>
</evidence>
<dbReference type="RefSeq" id="WP_087429276.1">
    <property type="nucleotide sequence ID" value="NZ_JAUEII010000017.1"/>
</dbReference>
<feature type="transmembrane region" description="Helical" evidence="1">
    <location>
        <begin position="74"/>
        <end position="103"/>
    </location>
</feature>
<evidence type="ECO:0000313" key="3">
    <source>
        <dbReference type="Proteomes" id="UP001167871"/>
    </source>
</evidence>
<keyword evidence="1" id="KW-0472">Membrane</keyword>
<reference evidence="2" key="2">
    <citation type="submission" date="2024-05" db="EMBL/GenBank/DDBJ databases">
        <title>Identification and characterization of horizontal gene transfer across gut microbiota members of farm animals based on homology search.</title>
        <authorList>
            <person name="Schwarzerova J."/>
            <person name="Nykrynova M."/>
            <person name="Jureckova K."/>
            <person name="Cejkova D."/>
            <person name="Rychlik I."/>
        </authorList>
    </citation>
    <scope>NUCLEOTIDE SEQUENCE</scope>
    <source>
        <strain evidence="2">84_SSukc20</strain>
    </source>
</reference>
<keyword evidence="1" id="KW-0812">Transmembrane</keyword>
<proteinExistence type="predicted"/>
<feature type="transmembrane region" description="Helical" evidence="1">
    <location>
        <begin position="44"/>
        <end position="62"/>
    </location>
</feature>
<keyword evidence="1" id="KW-1133">Transmembrane helix</keyword>
<sequence length="120" mass="12224">MVTVCTQNELQNALKAKESRILIKGALAEKMKSKVKKQKTAKKVGQAAAGIGIAAIAAAPFTGGTSLAVSTASIMGLTAGGVTISIAELAILTGFGLGIIGLFKGYNVKFNSDGSIELNR</sequence>
<reference evidence="2" key="1">
    <citation type="submission" date="2023-06" db="EMBL/GenBank/DDBJ databases">
        <authorList>
            <person name="Zeman M."/>
            <person name="Kubasova T."/>
            <person name="Jahodarova E."/>
            <person name="Nykrynova M."/>
            <person name="Rychlik I."/>
        </authorList>
    </citation>
    <scope>NUCLEOTIDE SEQUENCE</scope>
    <source>
        <strain evidence="2">84_SSukc20</strain>
    </source>
</reference>
<accession>A0ABT7X5X5</accession>
<name>A0ABT7X5X5_9BACE</name>
<gene>
    <name evidence="2" type="ORF">QVO10_08870</name>
</gene>
<dbReference type="EMBL" id="JAUEII010000017">
    <property type="protein sequence ID" value="MDN0049497.1"/>
    <property type="molecule type" value="Genomic_DNA"/>
</dbReference>
<evidence type="ECO:0000313" key="2">
    <source>
        <dbReference type="EMBL" id="MDN0049497.1"/>
    </source>
</evidence>
<comment type="caution">
    <text evidence="2">The sequence shown here is derived from an EMBL/GenBank/DDBJ whole genome shotgun (WGS) entry which is preliminary data.</text>
</comment>
<keyword evidence="3" id="KW-1185">Reference proteome</keyword>